<evidence type="ECO:0000313" key="3">
    <source>
        <dbReference type="EMBL" id="UYD72114.1"/>
    </source>
</evidence>
<dbReference type="GeneID" id="80832269"/>
<sequence>MVNEVQVRFRDEATVEQVTLNDLCLELPTQRKFKDSGQMIAPATIARVGIMEYRAGECGAMFKDRDPNSIVKIMTEAVDLFDAESLESYRSAPITIEHPAEDVDVENSKELMKGHLEGMPFADADGEHLSGTIVLHDGEAIDLVETGVSHLSSGHTCTLVLGDESVEWDAKKTKIRANHIAIVRRGRAGSATIADAALDVPTLSVEEIAKLHDVEVSQIQSQLEMGIKVELEHSTDRTVAEEIALDHLKESPDYYSKLNEMEESFGDEDTTKMFDQAFVDSLQAKLDAKTDQLDITTQKLADAEAKLADEAYINERVTQRLEFLNTAAQFTDADLVGLSEVDAMRQVLKDTYGKDFTDVPDAKVEMRYEILLEDGADSGTSISQALKDNAIAGKNAFVEETPEAKPTKAQEARDRMIARNSK</sequence>
<accession>A0A9X9JPN0</accession>
<dbReference type="PIRSF" id="PIRSF029215">
    <property type="entry name" value="UCP029215"/>
    <property type="match status" value="1"/>
</dbReference>
<dbReference type="EMBL" id="OP056089">
    <property type="protein sequence ID" value="UYD72114.1"/>
    <property type="molecule type" value="Genomic_DNA"/>
</dbReference>
<proteinExistence type="predicted"/>
<dbReference type="RefSeq" id="YP_010845119.1">
    <property type="nucleotide sequence ID" value="NC_079185.1"/>
</dbReference>
<organism evidence="3 4">
    <name type="scientific">Vibrio phage vB_VpaM_VPs20</name>
    <dbReference type="NCBI Taxonomy" id="2978980"/>
    <lineage>
        <taxon>Viruses</taxon>
        <taxon>Duplodnaviria</taxon>
        <taxon>Heunggongvirae</taxon>
        <taxon>Uroviricota</taxon>
        <taxon>Caudoviricetes</taxon>
        <taxon>Chaseviridae</taxon>
        <taxon>Nefertitivirinae</taxon>
        <taxon>Liaoningvirus</taxon>
        <taxon>Liaoningvirus VPs20</taxon>
    </lineage>
</organism>
<dbReference type="KEGG" id="vg:80832269"/>
<keyword evidence="4" id="KW-1185">Reference proteome</keyword>
<name>A0A9X9JPN0_9CAUD</name>
<dbReference type="Pfam" id="PF09979">
    <property type="entry name" value="DUF2213"/>
    <property type="match status" value="1"/>
</dbReference>
<evidence type="ECO:0000313" key="4">
    <source>
        <dbReference type="Proteomes" id="UP001163333"/>
    </source>
</evidence>
<dbReference type="Proteomes" id="UP001163333">
    <property type="component" value="Segment"/>
</dbReference>
<keyword evidence="1" id="KW-0175">Coiled coil</keyword>
<protein>
    <submittedName>
        <fullName evidence="3">DUF2213 domain-containing protein</fullName>
    </submittedName>
</protein>
<evidence type="ECO:0000256" key="1">
    <source>
        <dbReference type="SAM" id="Coils"/>
    </source>
</evidence>
<dbReference type="InterPro" id="IPR016913">
    <property type="entry name" value="UCP029215"/>
</dbReference>
<dbReference type="Pfam" id="PF18905">
    <property type="entry name" value="DUF5661"/>
    <property type="match status" value="1"/>
</dbReference>
<evidence type="ECO:0000256" key="2">
    <source>
        <dbReference type="SAM" id="MobiDB-lite"/>
    </source>
</evidence>
<reference evidence="3" key="1">
    <citation type="submission" date="2022-07" db="EMBL/GenBank/DDBJ databases">
        <authorList>
            <person name="Liu S."/>
        </authorList>
    </citation>
    <scope>NUCLEOTIDE SEQUENCE</scope>
</reference>
<feature type="region of interest" description="Disordered" evidence="2">
    <location>
        <begin position="397"/>
        <end position="422"/>
    </location>
</feature>
<feature type="coiled-coil region" evidence="1">
    <location>
        <begin position="279"/>
        <end position="306"/>
    </location>
</feature>
<feature type="compositionally biased region" description="Basic and acidic residues" evidence="2">
    <location>
        <begin position="402"/>
        <end position="422"/>
    </location>
</feature>
<dbReference type="InterPro" id="IPR043720">
    <property type="entry name" value="DUF5661"/>
</dbReference>